<keyword evidence="2" id="KW-0408">Iron</keyword>
<evidence type="ECO:0000256" key="1">
    <source>
        <dbReference type="ARBA" id="ARBA00008416"/>
    </source>
</evidence>
<feature type="binding site" evidence="2">
    <location>
        <position position="101"/>
    </location>
    <ligand>
        <name>Fe cation</name>
        <dbReference type="ChEBI" id="CHEBI:24875"/>
    </ligand>
</feature>
<dbReference type="PIRSF" id="PIRSF006232">
    <property type="entry name" value="Pirin"/>
    <property type="match status" value="1"/>
</dbReference>
<dbReference type="Pfam" id="PF02678">
    <property type="entry name" value="Pirin"/>
    <property type="match status" value="1"/>
</dbReference>
<dbReference type="InterPro" id="IPR003829">
    <property type="entry name" value="Pirin_N_dom"/>
</dbReference>
<feature type="domain" description="Pirin N-terminal" evidence="4">
    <location>
        <begin position="12"/>
        <end position="118"/>
    </location>
</feature>
<feature type="binding site" evidence="2">
    <location>
        <position position="103"/>
    </location>
    <ligand>
        <name>Fe cation</name>
        <dbReference type="ChEBI" id="CHEBI:24875"/>
    </ligand>
</feature>
<keyword evidence="2" id="KW-0479">Metal-binding</keyword>
<dbReference type="PANTHER" id="PTHR43212">
    <property type="entry name" value="QUERCETIN 2,3-DIOXYGENASE"/>
    <property type="match status" value="1"/>
</dbReference>
<sequence>MIKKIENKNMGRSNLGWLQSIFHFSFAEYYNPKNMNFGSLRVVNDDLVKSNTGFPTHPHKDMEIVSYVVKGDLTHGDSMGNENTLTRGQVQYMSAGTGVYHSEYNLGDNTLRFLQIWILPDNTGYKPNYGDYRFTWEERKNKWLHMVSSKSGNAPIKINQDFNIYSIELASNEEINFPVNKGRQAYILQVEGSSSINEILLNERDAAEVIEENIYIKAKNTSHILVLEMKKDE</sequence>
<evidence type="ECO:0000313" key="7">
    <source>
        <dbReference type="Proteomes" id="UP000016721"/>
    </source>
</evidence>
<evidence type="ECO:0000259" key="5">
    <source>
        <dbReference type="Pfam" id="PF17954"/>
    </source>
</evidence>
<dbReference type="Proteomes" id="UP000016721">
    <property type="component" value="Unassembled WGS sequence"/>
</dbReference>
<protein>
    <submittedName>
        <fullName evidence="6">Pirin domain-containing protein</fullName>
    </submittedName>
</protein>
<organism evidence="6 7">
    <name type="scientific">Clostridium intestinale URNW</name>
    <dbReference type="NCBI Taxonomy" id="1294142"/>
    <lineage>
        <taxon>Bacteria</taxon>
        <taxon>Bacillati</taxon>
        <taxon>Bacillota</taxon>
        <taxon>Clostridia</taxon>
        <taxon>Eubacteriales</taxon>
        <taxon>Clostridiaceae</taxon>
        <taxon>Clostridium</taxon>
    </lineage>
</organism>
<feature type="binding site" evidence="2">
    <location>
        <position position="59"/>
    </location>
    <ligand>
        <name>Fe cation</name>
        <dbReference type="ChEBI" id="CHEBI:24875"/>
    </ligand>
</feature>
<name>U2NQT3_9CLOT</name>
<feature type="binding site" evidence="2">
    <location>
        <position position="57"/>
    </location>
    <ligand>
        <name>Fe cation</name>
        <dbReference type="ChEBI" id="CHEBI:24875"/>
    </ligand>
</feature>
<dbReference type="InterPro" id="IPR014710">
    <property type="entry name" value="RmlC-like_jellyroll"/>
</dbReference>
<dbReference type="CDD" id="cd02910">
    <property type="entry name" value="cupin_Yhhw_N"/>
    <property type="match status" value="1"/>
</dbReference>
<evidence type="ECO:0000256" key="2">
    <source>
        <dbReference type="PIRSR" id="PIRSR006232-1"/>
    </source>
</evidence>
<dbReference type="PANTHER" id="PTHR43212:SF3">
    <property type="entry name" value="QUERCETIN 2,3-DIOXYGENASE"/>
    <property type="match status" value="1"/>
</dbReference>
<feature type="domain" description="Quercetin 2,3-dioxygenase C-terminal cupin" evidence="5">
    <location>
        <begin position="147"/>
        <end position="229"/>
    </location>
</feature>
<comment type="similarity">
    <text evidence="1 3">Belongs to the pirin family.</text>
</comment>
<gene>
    <name evidence="6" type="ORF">CINTURNW_2042</name>
</gene>
<evidence type="ECO:0000313" key="6">
    <source>
        <dbReference type="EMBL" id="ERK31226.1"/>
    </source>
</evidence>
<reference evidence="6 7" key="1">
    <citation type="journal article" date="2013" name="Genome Announc.">
        <title>Draft Genome Sequence of the Hydrogen- and Ethanol-Producing Bacterium Clostridium intestinale Strain URNW.</title>
        <authorList>
            <person name="Lal S."/>
            <person name="Ramachandran U."/>
            <person name="Zhang X."/>
            <person name="Sparling R."/>
            <person name="Levin D.B."/>
        </authorList>
    </citation>
    <scope>NUCLEOTIDE SEQUENCE [LARGE SCALE GENOMIC DNA]</scope>
    <source>
        <strain evidence="6 7">URNW</strain>
    </source>
</reference>
<dbReference type="PATRIC" id="fig|1294142.3.peg.2092"/>
<dbReference type="HOGENOM" id="CLU_064194_2_1_9"/>
<comment type="caution">
    <text evidence="6">The sequence shown here is derived from an EMBL/GenBank/DDBJ whole genome shotgun (WGS) entry which is preliminary data.</text>
</comment>
<dbReference type="GO" id="GO:0046872">
    <property type="term" value="F:metal ion binding"/>
    <property type="evidence" value="ECO:0007669"/>
    <property type="project" value="UniProtKB-KW"/>
</dbReference>
<dbReference type="STRING" id="1294142.CINTURNW_2042"/>
<accession>U2NQT3</accession>
<dbReference type="OrthoDB" id="321327at2"/>
<dbReference type="Pfam" id="PF17954">
    <property type="entry name" value="Pirin_C_2"/>
    <property type="match status" value="1"/>
</dbReference>
<proteinExistence type="inferred from homology"/>
<dbReference type="InterPro" id="IPR012093">
    <property type="entry name" value="Pirin"/>
</dbReference>
<dbReference type="AlphaFoldDB" id="U2NQT3"/>
<dbReference type="InterPro" id="IPR011051">
    <property type="entry name" value="RmlC_Cupin_sf"/>
</dbReference>
<keyword evidence="7" id="KW-1185">Reference proteome</keyword>
<evidence type="ECO:0000256" key="3">
    <source>
        <dbReference type="RuleBase" id="RU003457"/>
    </source>
</evidence>
<dbReference type="SUPFAM" id="SSF51182">
    <property type="entry name" value="RmlC-like cupins"/>
    <property type="match status" value="1"/>
</dbReference>
<dbReference type="eggNOG" id="COG1741">
    <property type="taxonomic scope" value="Bacteria"/>
</dbReference>
<dbReference type="RefSeq" id="WP_021802042.1">
    <property type="nucleotide sequence ID" value="NZ_KI273145.1"/>
</dbReference>
<dbReference type="EMBL" id="APJA01000012">
    <property type="protein sequence ID" value="ERK31226.1"/>
    <property type="molecule type" value="Genomic_DNA"/>
</dbReference>
<dbReference type="InterPro" id="IPR041602">
    <property type="entry name" value="Quercetinase_C"/>
</dbReference>
<dbReference type="Gene3D" id="2.60.120.10">
    <property type="entry name" value="Jelly Rolls"/>
    <property type="match status" value="2"/>
</dbReference>
<comment type="cofactor">
    <cofactor evidence="2">
        <name>Fe cation</name>
        <dbReference type="ChEBI" id="CHEBI:24875"/>
    </cofactor>
    <text evidence="2">Binds 1 Fe cation per subunit.</text>
</comment>
<evidence type="ECO:0000259" key="4">
    <source>
        <dbReference type="Pfam" id="PF02678"/>
    </source>
</evidence>